<dbReference type="PROSITE" id="PS50157">
    <property type="entry name" value="ZINC_FINGER_C2H2_2"/>
    <property type="match status" value="6"/>
</dbReference>
<evidence type="ECO:0000256" key="9">
    <source>
        <dbReference type="ARBA" id="ARBA00023163"/>
    </source>
</evidence>
<proteinExistence type="inferred from homology"/>
<keyword evidence="3" id="KW-0479">Metal-binding</keyword>
<dbReference type="PANTHER" id="PTHR24379">
    <property type="entry name" value="KRAB AND ZINC FINGER DOMAIN-CONTAINING"/>
    <property type="match status" value="1"/>
</dbReference>
<dbReference type="InterPro" id="IPR036236">
    <property type="entry name" value="Znf_C2H2_sf"/>
</dbReference>
<accession>A0A9P0KNG3</accession>
<dbReference type="AlphaFoldDB" id="A0A9P0KNG3"/>
<feature type="domain" description="C2H2-type" evidence="13">
    <location>
        <begin position="135"/>
        <end position="162"/>
    </location>
</feature>
<dbReference type="PANTHER" id="PTHR24379:SF127">
    <property type="entry name" value="BLOODY FINGERS-RELATED"/>
    <property type="match status" value="1"/>
</dbReference>
<dbReference type="SUPFAM" id="SSF57667">
    <property type="entry name" value="beta-beta-alpha zinc fingers"/>
    <property type="match status" value="5"/>
</dbReference>
<feature type="domain" description="C2H2-type" evidence="13">
    <location>
        <begin position="82"/>
        <end position="109"/>
    </location>
</feature>
<dbReference type="OrthoDB" id="654211at2759"/>
<dbReference type="InterPro" id="IPR013087">
    <property type="entry name" value="Znf_C2H2_type"/>
</dbReference>
<dbReference type="Pfam" id="PF12874">
    <property type="entry name" value="zf-met"/>
    <property type="match status" value="1"/>
</dbReference>
<dbReference type="FunFam" id="3.30.160.60:FF:001289">
    <property type="entry name" value="Zinc finger protein 574"/>
    <property type="match status" value="1"/>
</dbReference>
<keyword evidence="8" id="KW-0238">DNA-binding</keyword>
<keyword evidence="6" id="KW-0862">Zinc</keyword>
<evidence type="ECO:0000256" key="2">
    <source>
        <dbReference type="ARBA" id="ARBA00006991"/>
    </source>
</evidence>
<keyword evidence="10" id="KW-0539">Nucleus</keyword>
<dbReference type="PROSITE" id="PS00028">
    <property type="entry name" value="ZINC_FINGER_C2H2_1"/>
    <property type="match status" value="6"/>
</dbReference>
<keyword evidence="5 11" id="KW-0863">Zinc-finger</keyword>
<dbReference type="EMBL" id="CAKOFQ010006875">
    <property type="protein sequence ID" value="CAH1978851.1"/>
    <property type="molecule type" value="Genomic_DNA"/>
</dbReference>
<dbReference type="GO" id="GO:0005634">
    <property type="term" value="C:nucleus"/>
    <property type="evidence" value="ECO:0007669"/>
    <property type="project" value="UniProtKB-SubCell"/>
</dbReference>
<dbReference type="SMART" id="SM00355">
    <property type="entry name" value="ZnF_C2H2"/>
    <property type="match status" value="9"/>
</dbReference>
<comment type="similarity">
    <text evidence="2">Belongs to the krueppel C2H2-type zinc-finger protein family.</text>
</comment>
<dbReference type="GO" id="GO:0000977">
    <property type="term" value="F:RNA polymerase II transcription regulatory region sequence-specific DNA binding"/>
    <property type="evidence" value="ECO:0007669"/>
    <property type="project" value="TreeGrafter"/>
</dbReference>
<dbReference type="Pfam" id="PF00096">
    <property type="entry name" value="zf-C2H2"/>
    <property type="match status" value="2"/>
</dbReference>
<evidence type="ECO:0000256" key="4">
    <source>
        <dbReference type="ARBA" id="ARBA00022737"/>
    </source>
</evidence>
<evidence type="ECO:0000256" key="5">
    <source>
        <dbReference type="ARBA" id="ARBA00022771"/>
    </source>
</evidence>
<dbReference type="Proteomes" id="UP001152888">
    <property type="component" value="Unassembled WGS sequence"/>
</dbReference>
<dbReference type="FunFam" id="3.30.160.60:FF:002737">
    <property type="entry name" value="AGAP008430-PA"/>
    <property type="match status" value="1"/>
</dbReference>
<evidence type="ECO:0000256" key="8">
    <source>
        <dbReference type="ARBA" id="ARBA00023125"/>
    </source>
</evidence>
<evidence type="ECO:0000256" key="6">
    <source>
        <dbReference type="ARBA" id="ARBA00022833"/>
    </source>
</evidence>
<keyword evidence="9" id="KW-0804">Transcription</keyword>
<keyword evidence="15" id="KW-1185">Reference proteome</keyword>
<dbReference type="GO" id="GO:0008270">
    <property type="term" value="F:zinc ion binding"/>
    <property type="evidence" value="ECO:0007669"/>
    <property type="project" value="UniProtKB-KW"/>
</dbReference>
<keyword evidence="7" id="KW-0805">Transcription regulation</keyword>
<sequence length="338" mass="39845">MNKIFFITKGKYFSSIISYRQSKQQWFCRKRKPRLPRKNHSTKRRLTQEKNHKLSKASNKNSTEEMDLLENFTRLTALDVPLECQSCSKIFNSHLDLGLHSREHSIDETYSCQLCKYKNKSLKLFRNHINNHDQYKCQKCKRTFKFKMSALKHSKSHPPEFIECQICGKKLKRDSFKNHQKKMHSEKSQEDTFKCTLCDKTYLCKTSLRSHYSHNHRELGIDVSVVCDVCGKRLSCKNKFLQHQRTHTGERPFSCTVCSRRFTTKEILLSHTRVHTGEKPFECKYCGKKFAHDGPFRYHIRTHTGEKLHNCPLCKKGFISKANMRIHVKSCDGSLNKN</sequence>
<evidence type="ECO:0000256" key="3">
    <source>
        <dbReference type="ARBA" id="ARBA00022723"/>
    </source>
</evidence>
<feature type="compositionally biased region" description="Basic residues" evidence="12">
    <location>
        <begin position="31"/>
        <end position="45"/>
    </location>
</feature>
<reference evidence="14" key="1">
    <citation type="submission" date="2022-03" db="EMBL/GenBank/DDBJ databases">
        <authorList>
            <person name="Sayadi A."/>
        </authorList>
    </citation>
    <scope>NUCLEOTIDE SEQUENCE</scope>
</reference>
<feature type="domain" description="C2H2-type" evidence="13">
    <location>
        <begin position="193"/>
        <end position="216"/>
    </location>
</feature>
<evidence type="ECO:0000313" key="14">
    <source>
        <dbReference type="EMBL" id="CAH1978851.1"/>
    </source>
</evidence>
<feature type="domain" description="C2H2-type" evidence="13">
    <location>
        <begin position="253"/>
        <end position="280"/>
    </location>
</feature>
<keyword evidence="4" id="KW-0677">Repeat</keyword>
<gene>
    <name evidence="14" type="ORF">ACAOBT_LOCUS13266</name>
</gene>
<feature type="domain" description="C2H2-type" evidence="13">
    <location>
        <begin position="225"/>
        <end position="252"/>
    </location>
</feature>
<protein>
    <recommendedName>
        <fullName evidence="13">C2H2-type domain-containing protein</fullName>
    </recommendedName>
</protein>
<evidence type="ECO:0000256" key="10">
    <source>
        <dbReference type="ARBA" id="ARBA00023242"/>
    </source>
</evidence>
<organism evidence="14 15">
    <name type="scientific">Acanthoscelides obtectus</name>
    <name type="common">Bean weevil</name>
    <name type="synonym">Bruchus obtectus</name>
    <dbReference type="NCBI Taxonomy" id="200917"/>
    <lineage>
        <taxon>Eukaryota</taxon>
        <taxon>Metazoa</taxon>
        <taxon>Ecdysozoa</taxon>
        <taxon>Arthropoda</taxon>
        <taxon>Hexapoda</taxon>
        <taxon>Insecta</taxon>
        <taxon>Pterygota</taxon>
        <taxon>Neoptera</taxon>
        <taxon>Endopterygota</taxon>
        <taxon>Coleoptera</taxon>
        <taxon>Polyphaga</taxon>
        <taxon>Cucujiformia</taxon>
        <taxon>Chrysomeloidea</taxon>
        <taxon>Chrysomelidae</taxon>
        <taxon>Bruchinae</taxon>
        <taxon>Bruchini</taxon>
        <taxon>Acanthoscelides</taxon>
    </lineage>
</organism>
<comment type="subcellular location">
    <subcellularLocation>
        <location evidence="1">Nucleus</location>
    </subcellularLocation>
</comment>
<evidence type="ECO:0000313" key="15">
    <source>
        <dbReference type="Proteomes" id="UP001152888"/>
    </source>
</evidence>
<name>A0A9P0KNG3_ACAOB</name>
<evidence type="ECO:0000259" key="13">
    <source>
        <dbReference type="PROSITE" id="PS50157"/>
    </source>
</evidence>
<dbReference type="Gene3D" id="3.30.160.60">
    <property type="entry name" value="Classic Zinc Finger"/>
    <property type="match status" value="6"/>
</dbReference>
<feature type="region of interest" description="Disordered" evidence="12">
    <location>
        <begin position="31"/>
        <end position="61"/>
    </location>
</feature>
<evidence type="ECO:0000256" key="1">
    <source>
        <dbReference type="ARBA" id="ARBA00004123"/>
    </source>
</evidence>
<dbReference type="GO" id="GO:0000981">
    <property type="term" value="F:DNA-binding transcription factor activity, RNA polymerase II-specific"/>
    <property type="evidence" value="ECO:0007669"/>
    <property type="project" value="TreeGrafter"/>
</dbReference>
<evidence type="ECO:0000256" key="12">
    <source>
        <dbReference type="SAM" id="MobiDB-lite"/>
    </source>
</evidence>
<feature type="domain" description="C2H2-type" evidence="13">
    <location>
        <begin position="281"/>
        <end position="308"/>
    </location>
</feature>
<comment type="caution">
    <text evidence="14">The sequence shown here is derived from an EMBL/GenBank/DDBJ whole genome shotgun (WGS) entry which is preliminary data.</text>
</comment>
<dbReference type="FunFam" id="3.30.160.60:FF:000965">
    <property type="entry name" value="Neurotrophin receptor-interacting factor homolog"/>
    <property type="match status" value="1"/>
</dbReference>
<evidence type="ECO:0000256" key="7">
    <source>
        <dbReference type="ARBA" id="ARBA00023015"/>
    </source>
</evidence>
<evidence type="ECO:0000256" key="11">
    <source>
        <dbReference type="PROSITE-ProRule" id="PRU00042"/>
    </source>
</evidence>